<comment type="similarity">
    <text evidence="2 6">Belongs to the glycosyl hydrolase 31 family.</text>
</comment>
<dbReference type="GO" id="GO:0005975">
    <property type="term" value="P:carbohydrate metabolic process"/>
    <property type="evidence" value="ECO:0007669"/>
    <property type="project" value="InterPro"/>
</dbReference>
<dbReference type="InterPro" id="IPR018247">
    <property type="entry name" value="EF_Hand_1_Ca_BS"/>
</dbReference>
<organism evidence="10 11">
    <name type="scientific">Acrobeloides nanus</name>
    <dbReference type="NCBI Taxonomy" id="290746"/>
    <lineage>
        <taxon>Eukaryota</taxon>
        <taxon>Metazoa</taxon>
        <taxon>Ecdysozoa</taxon>
        <taxon>Nematoda</taxon>
        <taxon>Chromadorea</taxon>
        <taxon>Rhabditida</taxon>
        <taxon>Tylenchina</taxon>
        <taxon>Cephalobomorpha</taxon>
        <taxon>Cephaloboidea</taxon>
        <taxon>Cephalobidae</taxon>
        <taxon>Acrobeloides</taxon>
    </lineage>
</organism>
<feature type="domain" description="P-type" evidence="8">
    <location>
        <begin position="17"/>
        <end position="58"/>
    </location>
</feature>
<feature type="signal peptide" evidence="7">
    <location>
        <begin position="1"/>
        <end position="15"/>
    </location>
</feature>
<evidence type="ECO:0000313" key="10">
    <source>
        <dbReference type="Proteomes" id="UP000887540"/>
    </source>
</evidence>
<dbReference type="InterPro" id="IPR000322">
    <property type="entry name" value="Glyco_hydro_31_TIM"/>
</dbReference>
<dbReference type="Gene3D" id="2.60.40.1760">
    <property type="entry name" value="glycosyl hydrolase (family 31)"/>
    <property type="match status" value="1"/>
</dbReference>
<keyword evidence="10" id="KW-1185">Reference proteome</keyword>
<dbReference type="InterPro" id="IPR030458">
    <property type="entry name" value="Glyco_hydro_31_AS"/>
</dbReference>
<evidence type="ECO:0000313" key="11">
    <source>
        <dbReference type="WBParaSite" id="ACRNAN_scaffold734.g33004.t1"/>
    </source>
</evidence>
<keyword evidence="4" id="KW-1015">Disulfide bond</keyword>
<dbReference type="GO" id="GO:0016020">
    <property type="term" value="C:membrane"/>
    <property type="evidence" value="ECO:0007669"/>
    <property type="project" value="UniProtKB-SubCell"/>
</dbReference>
<dbReference type="Gene3D" id="2.60.40.1180">
    <property type="entry name" value="Golgi alpha-mannosidase II"/>
    <property type="match status" value="2"/>
</dbReference>
<dbReference type="InterPro" id="IPR017853">
    <property type="entry name" value="GH"/>
</dbReference>
<dbReference type="Proteomes" id="UP000887540">
    <property type="component" value="Unplaced"/>
</dbReference>
<evidence type="ECO:0000259" key="8">
    <source>
        <dbReference type="Pfam" id="PF00088"/>
    </source>
</evidence>
<dbReference type="GO" id="GO:0030246">
    <property type="term" value="F:carbohydrate binding"/>
    <property type="evidence" value="ECO:0007669"/>
    <property type="project" value="InterPro"/>
</dbReference>
<evidence type="ECO:0000256" key="2">
    <source>
        <dbReference type="ARBA" id="ARBA00007806"/>
    </source>
</evidence>
<dbReference type="InterPro" id="IPR013780">
    <property type="entry name" value="Glyco_hydro_b"/>
</dbReference>
<sequence length="532" mass="60924">MRKFFIILLLSCANAQDRSTRIDCYTEAIVDKHLVNQTLCEKRGCIWNPVDELGDEVCRVVLVIRLVGVHPFYVGLAPDGMTYGVLLWNSNAQEITEGPAPHLIYRTIGGQIEMYFFPGPTFEEVIKQYQQVVGNPFLPAYWALGFQLCRYGYKNLTDMQAAVNRTINAGIPFDVAYADIDYMNEYKDFTYGTEWAGLPEYVDYLHSIGMHNILIFDPALEVDYDPFQRALQQNASFISWPSAELVPQDVNGQYPMLDGTDIMLGVVWPDKHVAFPDFLDPSLDTSNWWMNEVIKFDGMWIDMNEPFNFGTSTNFTNYPDDPKQHNDTQLFCPFQGNYSTFDAPPYQTMSVFQWGNDVTRTFKFTHVSPNPSRFTQFQPGCIVRLNPSISAKNTSYANGYLPVQAHWYSVYDYNYGMLMTNGHQSLPAPTDYLIPVFVRAGYIVPRQKPGMTTVASRMNEFQLLIALANSSNNNFVATGELYWDDGETIVEDFGTHNYYHFLYKFTLNQNTAMLNITRDRNAEKKISGPEFM</sequence>
<keyword evidence="5" id="KW-0325">Glycoprotein</keyword>
<dbReference type="WBParaSite" id="ACRNAN_scaffold734.g33004.t1">
    <property type="protein sequence ID" value="ACRNAN_scaffold734.g33004.t1"/>
    <property type="gene ID" value="ACRNAN_scaffold734.g33004"/>
</dbReference>
<name>A0A914EDP5_9BILA</name>
<evidence type="ECO:0000256" key="4">
    <source>
        <dbReference type="ARBA" id="ARBA00023157"/>
    </source>
</evidence>
<dbReference type="InterPro" id="IPR011013">
    <property type="entry name" value="Gal_mutarotase_sf_dom"/>
</dbReference>
<keyword evidence="6" id="KW-0326">Glycosidase</keyword>
<feature type="domain" description="Glycoside hydrolase family 31 TIM barrel" evidence="9">
    <location>
        <begin position="136"/>
        <end position="490"/>
    </location>
</feature>
<evidence type="ECO:0000256" key="5">
    <source>
        <dbReference type="ARBA" id="ARBA00023180"/>
    </source>
</evidence>
<dbReference type="PANTHER" id="PTHR22762:SF133">
    <property type="entry name" value="P-TYPE DOMAIN-CONTAINING PROTEIN"/>
    <property type="match status" value="1"/>
</dbReference>
<evidence type="ECO:0000256" key="6">
    <source>
        <dbReference type="RuleBase" id="RU361185"/>
    </source>
</evidence>
<dbReference type="Pfam" id="PF00088">
    <property type="entry name" value="Trefoil"/>
    <property type="match status" value="1"/>
</dbReference>
<keyword evidence="7" id="KW-0732">Signal</keyword>
<dbReference type="GO" id="GO:0004558">
    <property type="term" value="F:alpha-1,4-glucosidase activity"/>
    <property type="evidence" value="ECO:0007669"/>
    <property type="project" value="TreeGrafter"/>
</dbReference>
<proteinExistence type="inferred from homology"/>
<dbReference type="AlphaFoldDB" id="A0A914EDP5"/>
<dbReference type="CDD" id="cd00111">
    <property type="entry name" value="Trefoil"/>
    <property type="match status" value="1"/>
</dbReference>
<dbReference type="Pfam" id="PF01055">
    <property type="entry name" value="Glyco_hydro_31_2nd"/>
    <property type="match status" value="1"/>
</dbReference>
<dbReference type="Gene3D" id="3.20.20.80">
    <property type="entry name" value="Glycosidases"/>
    <property type="match status" value="1"/>
</dbReference>
<comment type="subcellular location">
    <subcellularLocation>
        <location evidence="1">Membrane</location>
    </subcellularLocation>
</comment>
<feature type="chain" id="PRO_5037436583" evidence="7">
    <location>
        <begin position="16"/>
        <end position="532"/>
    </location>
</feature>
<accession>A0A914EDP5</accession>
<dbReference type="InterPro" id="IPR000519">
    <property type="entry name" value="P_trefoil_dom"/>
</dbReference>
<evidence type="ECO:0000256" key="7">
    <source>
        <dbReference type="SAM" id="SignalP"/>
    </source>
</evidence>
<protein>
    <submittedName>
        <fullName evidence="11">P-type domain-containing protein</fullName>
    </submittedName>
</protein>
<evidence type="ECO:0000256" key="1">
    <source>
        <dbReference type="ARBA" id="ARBA00004370"/>
    </source>
</evidence>
<evidence type="ECO:0000256" key="3">
    <source>
        <dbReference type="ARBA" id="ARBA00023136"/>
    </source>
</evidence>
<keyword evidence="3" id="KW-0472">Membrane</keyword>
<dbReference type="SUPFAM" id="SSF57492">
    <property type="entry name" value="Trefoil"/>
    <property type="match status" value="1"/>
</dbReference>
<reference evidence="11" key="1">
    <citation type="submission" date="2022-11" db="UniProtKB">
        <authorList>
            <consortium name="WormBaseParasite"/>
        </authorList>
    </citation>
    <scope>IDENTIFICATION</scope>
</reference>
<dbReference type="CDD" id="cd14752">
    <property type="entry name" value="GH31_N"/>
    <property type="match status" value="1"/>
</dbReference>
<dbReference type="SUPFAM" id="SSF74650">
    <property type="entry name" value="Galactose mutarotase-like"/>
    <property type="match status" value="1"/>
</dbReference>
<dbReference type="PROSITE" id="PS00129">
    <property type="entry name" value="GLYCOSYL_HYDROL_F31_1"/>
    <property type="match status" value="1"/>
</dbReference>
<dbReference type="SUPFAM" id="SSF51445">
    <property type="entry name" value="(Trans)glycosidases"/>
    <property type="match status" value="1"/>
</dbReference>
<keyword evidence="6" id="KW-0378">Hydrolase</keyword>
<dbReference type="PANTHER" id="PTHR22762">
    <property type="entry name" value="ALPHA-GLUCOSIDASE"/>
    <property type="match status" value="1"/>
</dbReference>
<dbReference type="InterPro" id="IPR044913">
    <property type="entry name" value="P_trefoil_dom_sf"/>
</dbReference>
<evidence type="ECO:0000259" key="9">
    <source>
        <dbReference type="Pfam" id="PF01055"/>
    </source>
</evidence>
<dbReference type="Gene3D" id="4.10.110.10">
    <property type="entry name" value="Spasmolytic Protein, domain 1"/>
    <property type="match status" value="1"/>
</dbReference>
<dbReference type="PROSITE" id="PS00018">
    <property type="entry name" value="EF_HAND_1"/>
    <property type="match status" value="1"/>
</dbReference>